<evidence type="ECO:0000256" key="4">
    <source>
        <dbReference type="ARBA" id="ARBA00022741"/>
    </source>
</evidence>
<dbReference type="PANTHER" id="PTHR23264:SF19">
    <property type="entry name" value="CYTOSOLIC FE-S CLUSTER ASSEMBLY FACTOR NUBP2"/>
    <property type="match status" value="1"/>
</dbReference>
<dbReference type="GO" id="GO:0051539">
    <property type="term" value="F:4 iron, 4 sulfur cluster binding"/>
    <property type="evidence" value="ECO:0007669"/>
    <property type="project" value="UniProtKB-UniRule"/>
</dbReference>
<keyword evidence="10" id="KW-0378">Hydrolase</keyword>
<dbReference type="AlphaFoldDB" id="A0A0V0QPN7"/>
<evidence type="ECO:0000256" key="8">
    <source>
        <dbReference type="HAMAP-Rule" id="MF_03038"/>
    </source>
</evidence>
<comment type="function">
    <text evidence="8">Component of the cytosolic iron-sulfur (Fe/S) protein assembly (CIA) machinery. Required for maturation of extramitochondrial Fe-S proteins. The NUBP1-NUBP2 heterotetramer forms a Fe-S scaffold complex, mediating the de novo assembly of an Fe-S cluster and its transfer to target apoproteins.</text>
</comment>
<dbReference type="OrthoDB" id="1741334at2759"/>
<dbReference type="InterPro" id="IPR028601">
    <property type="entry name" value="NUBP1/Nbp35"/>
</dbReference>
<name>A0A0V0QPN7_PSEPJ</name>
<keyword evidence="6 8" id="KW-0408">Iron</keyword>
<gene>
    <name evidence="10" type="ORF">PPERSA_11280</name>
</gene>
<feature type="binding site" evidence="8">
    <location>
        <position position="240"/>
    </location>
    <ligand>
        <name>[4Fe-4S] cluster</name>
        <dbReference type="ChEBI" id="CHEBI:49883"/>
        <label>2</label>
        <note>ligand shared with heterodimeric partner</note>
    </ligand>
</feature>
<dbReference type="FunCoup" id="A0A0V0QPN7">
    <property type="interactions" value="373"/>
</dbReference>
<comment type="subunit">
    <text evidence="8">Heterotetramer of 2 NUBP1 and 2 NUBP2 chains.</text>
</comment>
<keyword evidence="1 8" id="KW-0004">4Fe-4S</keyword>
<feature type="binding site" evidence="8">
    <location>
        <position position="14"/>
    </location>
    <ligand>
        <name>[4Fe-4S] cluster</name>
        <dbReference type="ChEBI" id="CHEBI:49883"/>
        <label>1</label>
    </ligand>
</feature>
<dbReference type="EMBL" id="LDAU01000120">
    <property type="protein sequence ID" value="KRX04156.1"/>
    <property type="molecule type" value="Genomic_DNA"/>
</dbReference>
<evidence type="ECO:0000313" key="10">
    <source>
        <dbReference type="EMBL" id="KRX04156.1"/>
    </source>
</evidence>
<comment type="subcellular location">
    <subcellularLocation>
        <location evidence="8">Cytoplasm</location>
    </subcellularLocation>
</comment>
<dbReference type="GO" id="GO:0005829">
    <property type="term" value="C:cytosol"/>
    <property type="evidence" value="ECO:0007669"/>
    <property type="project" value="TreeGrafter"/>
</dbReference>
<comment type="cofactor">
    <cofactor evidence="8">
        <name>[4Fe-4S] cluster</name>
        <dbReference type="ChEBI" id="CHEBI:49883"/>
    </cofactor>
    <text evidence="8">Binds 4 [4Fe-4S] clusters per heterotetramer. Contains two stable clusters in the N-termini of NUBP1 and two labile, bridging clusters between subunits of the NUBP1-NUBP2 heterotetramer.</text>
</comment>
<dbReference type="GO" id="GO:0046872">
    <property type="term" value="F:metal ion binding"/>
    <property type="evidence" value="ECO:0007669"/>
    <property type="project" value="UniProtKB-KW"/>
</dbReference>
<dbReference type="InterPro" id="IPR000808">
    <property type="entry name" value="Mrp-like_CS"/>
</dbReference>
<protein>
    <recommendedName>
        <fullName evidence="8">Cytosolic Fe-S cluster assembly factor NUBP1 homolog</fullName>
    </recommendedName>
</protein>
<accession>A0A0V0QPN7</accession>
<keyword evidence="2 8" id="KW-0963">Cytoplasm</keyword>
<evidence type="ECO:0000256" key="1">
    <source>
        <dbReference type="ARBA" id="ARBA00022485"/>
    </source>
</evidence>
<dbReference type="HAMAP" id="MF_02040">
    <property type="entry name" value="Mrp_NBP35"/>
    <property type="match status" value="1"/>
</dbReference>
<feature type="binding site" evidence="8">
    <location>
        <position position="37"/>
    </location>
    <ligand>
        <name>[4Fe-4S] cluster</name>
        <dbReference type="ChEBI" id="CHEBI:49883"/>
        <label>1</label>
    </ligand>
</feature>
<feature type="binding site" evidence="8">
    <location>
        <begin position="68"/>
        <end position="75"/>
    </location>
    <ligand>
        <name>ATP</name>
        <dbReference type="ChEBI" id="CHEBI:30616"/>
    </ligand>
</feature>
<dbReference type="HAMAP" id="MF_03038">
    <property type="entry name" value="NUBP1"/>
    <property type="match status" value="1"/>
</dbReference>
<dbReference type="InterPro" id="IPR027417">
    <property type="entry name" value="P-loop_NTPase"/>
</dbReference>
<comment type="similarity">
    <text evidence="8">Belongs to the Mrp/NBP35 ATP-binding proteins family. NUBP1/NBP35 subfamily.</text>
</comment>
<feature type="binding site" evidence="8">
    <location>
        <position position="31"/>
    </location>
    <ligand>
        <name>[4Fe-4S] cluster</name>
        <dbReference type="ChEBI" id="CHEBI:49883"/>
        <label>1</label>
    </ligand>
</feature>
<dbReference type="GO" id="GO:0005524">
    <property type="term" value="F:ATP binding"/>
    <property type="evidence" value="ECO:0007669"/>
    <property type="project" value="UniProtKB-KW"/>
</dbReference>
<dbReference type="PANTHER" id="PTHR23264">
    <property type="entry name" value="NUCLEOTIDE-BINDING PROTEIN NBP35 YEAST -RELATED"/>
    <property type="match status" value="1"/>
</dbReference>
<keyword evidence="7 8" id="KW-0411">Iron-sulfur</keyword>
<evidence type="ECO:0000256" key="2">
    <source>
        <dbReference type="ARBA" id="ARBA00022490"/>
    </source>
</evidence>
<comment type="caution">
    <text evidence="10">The sequence shown here is derived from an EMBL/GenBank/DDBJ whole genome shotgun (WGS) entry which is preliminary data.</text>
</comment>
<evidence type="ECO:0000256" key="9">
    <source>
        <dbReference type="SAM" id="MobiDB-lite"/>
    </source>
</evidence>
<feature type="binding site" evidence="8">
    <location>
        <position position="243"/>
    </location>
    <ligand>
        <name>[4Fe-4S] cluster</name>
        <dbReference type="ChEBI" id="CHEBI:49883"/>
        <label>2</label>
        <note>ligand shared with heterodimeric partner</note>
    </ligand>
</feature>
<feature type="region of interest" description="Disordered" evidence="9">
    <location>
        <begin position="1"/>
        <end position="47"/>
    </location>
</feature>
<evidence type="ECO:0000256" key="7">
    <source>
        <dbReference type="ARBA" id="ARBA00023014"/>
    </source>
</evidence>
<dbReference type="FunFam" id="3.40.50.300:FF:001119">
    <property type="entry name" value="Iron-sulfur cluster carrier protein"/>
    <property type="match status" value="1"/>
</dbReference>
<dbReference type="Pfam" id="PF10609">
    <property type="entry name" value="ParA"/>
    <property type="match status" value="1"/>
</dbReference>
<evidence type="ECO:0000256" key="6">
    <source>
        <dbReference type="ARBA" id="ARBA00023004"/>
    </source>
</evidence>
<keyword evidence="11" id="KW-1185">Reference proteome</keyword>
<evidence type="ECO:0000313" key="11">
    <source>
        <dbReference type="Proteomes" id="UP000054937"/>
    </source>
</evidence>
<dbReference type="SUPFAM" id="SSF52540">
    <property type="entry name" value="P-loop containing nucleoside triphosphate hydrolases"/>
    <property type="match status" value="1"/>
</dbReference>
<dbReference type="GO" id="GO:0140663">
    <property type="term" value="F:ATP-dependent FeS chaperone activity"/>
    <property type="evidence" value="ECO:0007669"/>
    <property type="project" value="InterPro"/>
</dbReference>
<dbReference type="InterPro" id="IPR019591">
    <property type="entry name" value="Mrp/NBP35_ATP-bd"/>
</dbReference>
<keyword evidence="5 8" id="KW-0067">ATP-binding</keyword>
<dbReference type="PROSITE" id="PS01215">
    <property type="entry name" value="MRP"/>
    <property type="match status" value="1"/>
</dbReference>
<evidence type="ECO:0000256" key="5">
    <source>
        <dbReference type="ARBA" id="ARBA00022840"/>
    </source>
</evidence>
<keyword evidence="4 8" id="KW-0547">Nucleotide-binding</keyword>
<sequence length="558" mass="62161">MDQKEVPQGANENCPGVNSEKAGKEKSCDGCPMQGACSSGQMNKPDPSLEKIKKKMADIKHKIFVFSGKGGVGKSTVSSQLAFMLANKGFEVGLMDIDICGPSIPRMLGLQNQEVHTSNDGWSPVYVSDNLGVMSIGFLLGNENDAVIWRGPRKNGLIKQFLTDVNWGELDFLIIDTPPGTSDEHISIVQYLQCLESDGAVVVTTPQEVSLLDVKKELSFCKKTNTNILGVVENMSGFVCPNCNCKSDIFAPVTGGAEAMCKDFAIDLLGKIPLDPKVLISAEKGQCISQENPDTQAAKVYNEIVDNEYQIGNQSLSVIYQENEQDESTSLLQENILDQSSDDQKLKEDNCQGLVKKSNEHKYSQSCQISQNKDLNQNQKNIEQAKEDFKIQLEPINGPRQKNNSLNIIKNFQTDISQSSSNISGMNSQVRIDSKSISQMSESYLTQQSPLKNQKSKIYNFHSLTKSVSEINLNGNKNKIQIMSPLTKRRYQLMSPKKQTNNKSRELLDKSIKINCIKINFSAQKNYFQNNDVQIRQKPYIIKKNSNSQFVYKQQSSQ</sequence>
<organism evidence="10 11">
    <name type="scientific">Pseudocohnilembus persalinus</name>
    <name type="common">Ciliate</name>
    <dbReference type="NCBI Taxonomy" id="266149"/>
    <lineage>
        <taxon>Eukaryota</taxon>
        <taxon>Sar</taxon>
        <taxon>Alveolata</taxon>
        <taxon>Ciliophora</taxon>
        <taxon>Intramacronucleata</taxon>
        <taxon>Oligohymenophorea</taxon>
        <taxon>Scuticociliatia</taxon>
        <taxon>Philasterida</taxon>
        <taxon>Pseudocohnilembidae</taxon>
        <taxon>Pseudocohnilembus</taxon>
    </lineage>
</organism>
<evidence type="ECO:0000256" key="3">
    <source>
        <dbReference type="ARBA" id="ARBA00022723"/>
    </source>
</evidence>
<dbReference type="CDD" id="cd02037">
    <property type="entry name" value="Mrp_NBP35"/>
    <property type="match status" value="1"/>
</dbReference>
<dbReference type="GO" id="GO:0016787">
    <property type="term" value="F:hydrolase activity"/>
    <property type="evidence" value="ECO:0007669"/>
    <property type="project" value="UniProtKB-KW"/>
</dbReference>
<feature type="binding site" evidence="8">
    <location>
        <position position="28"/>
    </location>
    <ligand>
        <name>[4Fe-4S] cluster</name>
        <dbReference type="ChEBI" id="CHEBI:49883"/>
        <label>1</label>
    </ligand>
</feature>
<dbReference type="InParanoid" id="A0A0V0QPN7"/>
<dbReference type="GO" id="GO:0016226">
    <property type="term" value="P:iron-sulfur cluster assembly"/>
    <property type="evidence" value="ECO:0007669"/>
    <property type="project" value="UniProtKB-UniRule"/>
</dbReference>
<proteinExistence type="inferred from homology"/>
<dbReference type="Proteomes" id="UP000054937">
    <property type="component" value="Unassembled WGS sequence"/>
</dbReference>
<dbReference type="InterPro" id="IPR033756">
    <property type="entry name" value="YlxH/NBP35"/>
</dbReference>
<reference evidence="10 11" key="1">
    <citation type="journal article" date="2015" name="Sci. Rep.">
        <title>Genome of the facultative scuticociliatosis pathogen Pseudocohnilembus persalinus provides insight into its virulence through horizontal gene transfer.</title>
        <authorList>
            <person name="Xiong J."/>
            <person name="Wang G."/>
            <person name="Cheng J."/>
            <person name="Tian M."/>
            <person name="Pan X."/>
            <person name="Warren A."/>
            <person name="Jiang C."/>
            <person name="Yuan D."/>
            <person name="Miao W."/>
        </authorList>
    </citation>
    <scope>NUCLEOTIDE SEQUENCE [LARGE SCALE GENOMIC DNA]</scope>
    <source>
        <strain evidence="10">36N120E</strain>
    </source>
</reference>
<keyword evidence="3 8" id="KW-0479">Metal-binding</keyword>
<dbReference type="Gene3D" id="3.40.50.300">
    <property type="entry name" value="P-loop containing nucleotide triphosphate hydrolases"/>
    <property type="match status" value="1"/>
</dbReference>